<dbReference type="EMBL" id="BNAJ01000022">
    <property type="protein sequence ID" value="GHF65010.1"/>
    <property type="molecule type" value="Genomic_DNA"/>
</dbReference>
<keyword evidence="2" id="KW-1185">Reference proteome</keyword>
<name>A0ABQ3K155_9DEIO</name>
<comment type="caution">
    <text evidence="1">The sequence shown here is derived from an EMBL/GenBank/DDBJ whole genome shotgun (WGS) entry which is preliminary data.</text>
</comment>
<evidence type="ECO:0000313" key="1">
    <source>
        <dbReference type="EMBL" id="GHF65010.1"/>
    </source>
</evidence>
<organism evidence="1 2">
    <name type="scientific">Deinococcus metalli</name>
    <dbReference type="NCBI Taxonomy" id="1141878"/>
    <lineage>
        <taxon>Bacteria</taxon>
        <taxon>Thermotogati</taxon>
        <taxon>Deinococcota</taxon>
        <taxon>Deinococci</taxon>
        <taxon>Deinococcales</taxon>
        <taxon>Deinococcaceae</taxon>
        <taxon>Deinococcus</taxon>
    </lineage>
</organism>
<evidence type="ECO:0000313" key="2">
    <source>
        <dbReference type="Proteomes" id="UP000619376"/>
    </source>
</evidence>
<gene>
    <name evidence="1" type="ORF">GCM10017781_46000</name>
</gene>
<accession>A0ABQ3K155</accession>
<dbReference type="Proteomes" id="UP000619376">
    <property type="component" value="Unassembled WGS sequence"/>
</dbReference>
<proteinExistence type="predicted"/>
<reference evidence="2" key="1">
    <citation type="journal article" date="2019" name="Int. J. Syst. Evol. Microbiol.">
        <title>The Global Catalogue of Microorganisms (GCM) 10K type strain sequencing project: providing services to taxonomists for standard genome sequencing and annotation.</title>
        <authorList>
            <consortium name="The Broad Institute Genomics Platform"/>
            <consortium name="The Broad Institute Genome Sequencing Center for Infectious Disease"/>
            <person name="Wu L."/>
            <person name="Ma J."/>
        </authorList>
    </citation>
    <scope>NUCLEOTIDE SEQUENCE [LARGE SCALE GENOMIC DNA]</scope>
    <source>
        <strain evidence="2">CGMCC 1.18437</strain>
    </source>
</reference>
<sequence length="73" mass="7597">MVRSDSAGALYATNKILQGMHPAQTGVRVTGRVLTGMVHILLAETCEVVHAPAGRTGVFGGGTWPRGPARLPC</sequence>
<protein>
    <submittedName>
        <fullName evidence="1">Uncharacterized protein</fullName>
    </submittedName>
</protein>